<dbReference type="InterPro" id="IPR050568">
    <property type="entry name" value="Transcr_DNA_Rep_Reg"/>
</dbReference>
<dbReference type="AlphaFoldDB" id="A0A9N9MT39"/>
<evidence type="ECO:0000256" key="3">
    <source>
        <dbReference type="SAM" id="MobiDB-lite"/>
    </source>
</evidence>
<name>A0A9N9MT39_9CUCU</name>
<dbReference type="EMBL" id="OU892282">
    <property type="protein sequence ID" value="CAG9770958.1"/>
    <property type="molecule type" value="Genomic_DNA"/>
</dbReference>
<dbReference type="Pfam" id="PF00808">
    <property type="entry name" value="CBFD_NFYB_HMF"/>
    <property type="match status" value="1"/>
</dbReference>
<accession>A0A9N9MT39</accession>
<dbReference type="CDD" id="cd22929">
    <property type="entry name" value="HFD_POLE4-like"/>
    <property type="match status" value="1"/>
</dbReference>
<proteinExistence type="predicted"/>
<dbReference type="GO" id="GO:0006261">
    <property type="term" value="P:DNA-templated DNA replication"/>
    <property type="evidence" value="ECO:0007669"/>
    <property type="project" value="TreeGrafter"/>
</dbReference>
<evidence type="ECO:0000313" key="6">
    <source>
        <dbReference type="Proteomes" id="UP001152799"/>
    </source>
</evidence>
<protein>
    <recommendedName>
        <fullName evidence="4">Transcription factor CBF/NF-Y/archaeal histone domain-containing protein</fullName>
    </recommendedName>
</protein>
<dbReference type="InterPro" id="IPR009072">
    <property type="entry name" value="Histone-fold"/>
</dbReference>
<dbReference type="OrthoDB" id="636685at2759"/>
<evidence type="ECO:0000259" key="4">
    <source>
        <dbReference type="Pfam" id="PF00808"/>
    </source>
</evidence>
<dbReference type="GO" id="GO:0008622">
    <property type="term" value="C:epsilon DNA polymerase complex"/>
    <property type="evidence" value="ECO:0007669"/>
    <property type="project" value="TreeGrafter"/>
</dbReference>
<dbReference type="GO" id="GO:0046982">
    <property type="term" value="F:protein heterodimerization activity"/>
    <property type="evidence" value="ECO:0007669"/>
    <property type="project" value="InterPro"/>
</dbReference>
<feature type="region of interest" description="Disordered" evidence="3">
    <location>
        <begin position="1"/>
        <end position="56"/>
    </location>
</feature>
<dbReference type="PANTHER" id="PTHR10252">
    <property type="entry name" value="HISTONE-LIKE TRANSCRIPTION FACTOR CCAAT-RELATED"/>
    <property type="match status" value="1"/>
</dbReference>
<keyword evidence="6" id="KW-1185">Reference proteome</keyword>
<sequence>MEETSNEILSESLEQTDNLMENDVVDLANISEDETANPNSEQSESETKQSPASFLKPVKDLQLPHAKIKHIMKMDPDVQLVQKDAISLVGKAAELFIEFLTKESYKQLAGQKRRTVMKRDIDVTVENIPQLCFLDGALE</sequence>
<organism evidence="5 6">
    <name type="scientific">Ceutorhynchus assimilis</name>
    <name type="common">cabbage seed weevil</name>
    <dbReference type="NCBI Taxonomy" id="467358"/>
    <lineage>
        <taxon>Eukaryota</taxon>
        <taxon>Metazoa</taxon>
        <taxon>Ecdysozoa</taxon>
        <taxon>Arthropoda</taxon>
        <taxon>Hexapoda</taxon>
        <taxon>Insecta</taxon>
        <taxon>Pterygota</taxon>
        <taxon>Neoptera</taxon>
        <taxon>Endopterygota</taxon>
        <taxon>Coleoptera</taxon>
        <taxon>Polyphaga</taxon>
        <taxon>Cucujiformia</taxon>
        <taxon>Curculionidae</taxon>
        <taxon>Ceutorhynchinae</taxon>
        <taxon>Ceutorhynchus</taxon>
    </lineage>
</organism>
<keyword evidence="2" id="KW-0539">Nucleus</keyword>
<comment type="subcellular location">
    <subcellularLocation>
        <location evidence="1">Nucleus</location>
    </subcellularLocation>
</comment>
<feature type="compositionally biased region" description="Polar residues" evidence="3">
    <location>
        <begin position="36"/>
        <end position="52"/>
    </location>
</feature>
<feature type="compositionally biased region" description="Polar residues" evidence="3">
    <location>
        <begin position="1"/>
        <end position="19"/>
    </location>
</feature>
<dbReference type="SUPFAM" id="SSF47113">
    <property type="entry name" value="Histone-fold"/>
    <property type="match status" value="1"/>
</dbReference>
<evidence type="ECO:0000313" key="5">
    <source>
        <dbReference type="EMBL" id="CAG9770958.1"/>
    </source>
</evidence>
<gene>
    <name evidence="5" type="ORF">CEUTPL_LOCUS11400</name>
</gene>
<dbReference type="PANTHER" id="PTHR10252:SF79">
    <property type="entry name" value="DNA POLYMERASE EPSILON SUBUNIT 4"/>
    <property type="match status" value="1"/>
</dbReference>
<reference evidence="5" key="1">
    <citation type="submission" date="2022-01" db="EMBL/GenBank/DDBJ databases">
        <authorList>
            <person name="King R."/>
        </authorList>
    </citation>
    <scope>NUCLEOTIDE SEQUENCE</scope>
</reference>
<dbReference type="Proteomes" id="UP001152799">
    <property type="component" value="Chromosome 6"/>
</dbReference>
<feature type="domain" description="Transcription factor CBF/NF-Y/archaeal histone" evidence="4">
    <location>
        <begin position="62"/>
        <end position="122"/>
    </location>
</feature>
<evidence type="ECO:0000256" key="2">
    <source>
        <dbReference type="ARBA" id="ARBA00023242"/>
    </source>
</evidence>
<dbReference type="InterPro" id="IPR003958">
    <property type="entry name" value="CBFA_NFYB_domain"/>
</dbReference>
<dbReference type="Gene3D" id="1.10.20.10">
    <property type="entry name" value="Histone, subunit A"/>
    <property type="match status" value="1"/>
</dbReference>
<evidence type="ECO:0000256" key="1">
    <source>
        <dbReference type="ARBA" id="ARBA00004123"/>
    </source>
</evidence>